<feature type="transmembrane region" description="Helical" evidence="9">
    <location>
        <begin position="137"/>
        <end position="158"/>
    </location>
</feature>
<keyword evidence="5 9" id="KW-0812">Transmembrane</keyword>
<evidence type="ECO:0000256" key="1">
    <source>
        <dbReference type="ARBA" id="ARBA00004429"/>
    </source>
</evidence>
<dbReference type="GO" id="GO:0022857">
    <property type="term" value="F:transmembrane transporter activity"/>
    <property type="evidence" value="ECO:0007669"/>
    <property type="project" value="UniProtKB-UniRule"/>
</dbReference>
<keyword evidence="2 9" id="KW-0813">Transport</keyword>
<protein>
    <recommendedName>
        <fullName evidence="9">TRAP transporter small permease protein</fullName>
    </recommendedName>
</protein>
<dbReference type="AlphaFoldDB" id="A0A0H5DDC2"/>
<dbReference type="GO" id="GO:0005886">
    <property type="term" value="C:plasma membrane"/>
    <property type="evidence" value="ECO:0007669"/>
    <property type="project" value="UniProtKB-SubCell"/>
</dbReference>
<proteinExistence type="inferred from homology"/>
<keyword evidence="6 9" id="KW-1133">Transmembrane helix</keyword>
<organism evidence="11 12">
    <name type="scientific">Phaeobacter italicus</name>
    <dbReference type="NCBI Taxonomy" id="481446"/>
    <lineage>
        <taxon>Bacteria</taxon>
        <taxon>Pseudomonadati</taxon>
        <taxon>Pseudomonadota</taxon>
        <taxon>Alphaproteobacteria</taxon>
        <taxon>Rhodobacterales</taxon>
        <taxon>Roseobacteraceae</taxon>
        <taxon>Phaeobacter</taxon>
    </lineage>
</organism>
<dbReference type="InterPro" id="IPR055348">
    <property type="entry name" value="DctQ"/>
</dbReference>
<keyword evidence="3" id="KW-1003">Cell membrane</keyword>
<evidence type="ECO:0000256" key="5">
    <source>
        <dbReference type="ARBA" id="ARBA00022692"/>
    </source>
</evidence>
<evidence type="ECO:0000256" key="8">
    <source>
        <dbReference type="ARBA" id="ARBA00038436"/>
    </source>
</evidence>
<evidence type="ECO:0000256" key="2">
    <source>
        <dbReference type="ARBA" id="ARBA00022448"/>
    </source>
</evidence>
<feature type="transmembrane region" description="Helical" evidence="9">
    <location>
        <begin position="58"/>
        <end position="76"/>
    </location>
</feature>
<comment type="similarity">
    <text evidence="8 9">Belongs to the TRAP transporter small permease family.</text>
</comment>
<dbReference type="InterPro" id="IPR007387">
    <property type="entry name" value="TRAP_DctQ"/>
</dbReference>
<feature type="transmembrane region" description="Helical" evidence="9">
    <location>
        <begin position="97"/>
        <end position="117"/>
    </location>
</feature>
<evidence type="ECO:0000256" key="6">
    <source>
        <dbReference type="ARBA" id="ARBA00022989"/>
    </source>
</evidence>
<evidence type="ECO:0000256" key="3">
    <source>
        <dbReference type="ARBA" id="ARBA00022475"/>
    </source>
</evidence>
<dbReference type="Pfam" id="PF04290">
    <property type="entry name" value="DctQ"/>
    <property type="match status" value="1"/>
</dbReference>
<comment type="function">
    <text evidence="9">Part of the tripartite ATP-independent periplasmic (TRAP) transport system.</text>
</comment>
<gene>
    <name evidence="11" type="ORF">NIT7321_00351</name>
</gene>
<keyword evidence="4 9" id="KW-0997">Cell inner membrane</keyword>
<evidence type="ECO:0000256" key="7">
    <source>
        <dbReference type="ARBA" id="ARBA00023136"/>
    </source>
</evidence>
<comment type="subunit">
    <text evidence="9">The complex comprises the extracytoplasmic solute receptor protein and the two transmembrane proteins.</text>
</comment>
<evidence type="ECO:0000256" key="4">
    <source>
        <dbReference type="ARBA" id="ARBA00022519"/>
    </source>
</evidence>
<dbReference type="Proteomes" id="UP000043764">
    <property type="component" value="Unassembled WGS sequence"/>
</dbReference>
<comment type="subcellular location">
    <subcellularLocation>
        <location evidence="1 9">Cell inner membrane</location>
        <topology evidence="1 9">Multi-pass membrane protein</topology>
    </subcellularLocation>
</comment>
<evidence type="ECO:0000313" key="12">
    <source>
        <dbReference type="Proteomes" id="UP000043764"/>
    </source>
</evidence>
<dbReference type="GO" id="GO:0015740">
    <property type="term" value="P:C4-dicarboxylate transport"/>
    <property type="evidence" value="ECO:0007669"/>
    <property type="project" value="TreeGrafter"/>
</dbReference>
<keyword evidence="12" id="KW-1185">Reference proteome</keyword>
<dbReference type="RefSeq" id="WP_050672436.1">
    <property type="nucleotide sequence ID" value="NZ_CVRL01000003.1"/>
</dbReference>
<dbReference type="PANTHER" id="PTHR35011">
    <property type="entry name" value="2,3-DIKETO-L-GULONATE TRAP TRANSPORTER SMALL PERMEASE PROTEIN YIAM"/>
    <property type="match status" value="1"/>
</dbReference>
<dbReference type="EMBL" id="CVRL01000003">
    <property type="protein sequence ID" value="CRL09520.1"/>
    <property type="molecule type" value="Genomic_DNA"/>
</dbReference>
<sequence>MRAALDFVYRAAGGLAAVFIVAIVAIVFAQVCLNLADKISVAMTGQGVGLTIPSYSDFTGFFLAGSSFLALAYALRAGGHIRVSLLTNKMPAAMARLSEIAVICLALVMSGYASWYMGLLVLESHEFGDRSSGMVSVPLWIPQLPVAFGLIILTIALADELICVLRGAEPSWQGKGENLLNE</sequence>
<feature type="domain" description="Tripartite ATP-independent periplasmic transporters DctQ component" evidence="10">
    <location>
        <begin position="54"/>
        <end position="166"/>
    </location>
</feature>
<dbReference type="STRING" id="481446.NIT7645_03663"/>
<name>A0A0H5DDC2_9RHOB</name>
<accession>A0A0H5DDC2</accession>
<keyword evidence="7 9" id="KW-0472">Membrane</keyword>
<evidence type="ECO:0000313" key="11">
    <source>
        <dbReference type="EMBL" id="CRL09520.1"/>
    </source>
</evidence>
<evidence type="ECO:0000256" key="9">
    <source>
        <dbReference type="RuleBase" id="RU369079"/>
    </source>
</evidence>
<dbReference type="PANTHER" id="PTHR35011:SF10">
    <property type="entry name" value="TRAP TRANSPORTER SMALL PERMEASE PROTEIN"/>
    <property type="match status" value="1"/>
</dbReference>
<feature type="transmembrane region" description="Helical" evidence="9">
    <location>
        <begin position="7"/>
        <end position="29"/>
    </location>
</feature>
<reference evidence="12" key="1">
    <citation type="submission" date="2015-05" db="EMBL/GenBank/DDBJ databases">
        <authorList>
            <person name="Rodrigo-Torres Lidia"/>
            <person name="Arahal R.David."/>
        </authorList>
    </citation>
    <scope>NUCLEOTIDE SEQUENCE [LARGE SCALE GENOMIC DNA]</scope>
    <source>
        <strain evidence="12">CECT 7321</strain>
    </source>
</reference>
<evidence type="ECO:0000259" key="10">
    <source>
        <dbReference type="Pfam" id="PF04290"/>
    </source>
</evidence>